<evidence type="ECO:0000256" key="4">
    <source>
        <dbReference type="SAM" id="MobiDB-lite"/>
    </source>
</evidence>
<evidence type="ECO:0000256" key="1">
    <source>
        <dbReference type="ARBA" id="ARBA00022603"/>
    </source>
</evidence>
<reference evidence="6" key="1">
    <citation type="submission" date="2022-10" db="EMBL/GenBank/DDBJ databases">
        <title>The complete genomes of actinobacterial strains from the NBC collection.</title>
        <authorList>
            <person name="Joergensen T.S."/>
            <person name="Alvarez Arevalo M."/>
            <person name="Sterndorff E.B."/>
            <person name="Faurdal D."/>
            <person name="Vuksanovic O."/>
            <person name="Mourched A.-S."/>
            <person name="Charusanti P."/>
            <person name="Shaw S."/>
            <person name="Blin K."/>
            <person name="Weber T."/>
        </authorList>
    </citation>
    <scope>NUCLEOTIDE SEQUENCE</scope>
    <source>
        <strain evidence="6">NBC_01432</strain>
    </source>
</reference>
<keyword evidence="3" id="KW-0949">S-adenosyl-L-methionine</keyword>
<evidence type="ECO:0000313" key="6">
    <source>
        <dbReference type="EMBL" id="WUX50239.1"/>
    </source>
</evidence>
<dbReference type="InterPro" id="IPR041698">
    <property type="entry name" value="Methyltransf_25"/>
</dbReference>
<dbReference type="Gene3D" id="3.40.50.150">
    <property type="entry name" value="Vaccinia Virus protein VP39"/>
    <property type="match status" value="1"/>
</dbReference>
<name>A0ABZ1ZYM5_STRNV</name>
<evidence type="ECO:0000256" key="3">
    <source>
        <dbReference type="ARBA" id="ARBA00022691"/>
    </source>
</evidence>
<keyword evidence="1 6" id="KW-0489">Methyltransferase</keyword>
<dbReference type="GO" id="GO:0032259">
    <property type="term" value="P:methylation"/>
    <property type="evidence" value="ECO:0007669"/>
    <property type="project" value="UniProtKB-KW"/>
</dbReference>
<organism evidence="6 7">
    <name type="scientific">Streptomyces niveus</name>
    <name type="common">Streptomyces spheroides</name>
    <dbReference type="NCBI Taxonomy" id="193462"/>
    <lineage>
        <taxon>Bacteria</taxon>
        <taxon>Bacillati</taxon>
        <taxon>Actinomycetota</taxon>
        <taxon>Actinomycetes</taxon>
        <taxon>Kitasatosporales</taxon>
        <taxon>Streptomycetaceae</taxon>
        <taxon>Streptomyces</taxon>
    </lineage>
</organism>
<dbReference type="InterPro" id="IPR029063">
    <property type="entry name" value="SAM-dependent_MTases_sf"/>
</dbReference>
<protein>
    <submittedName>
        <fullName evidence="6">Methyltransferase domain-containing protein</fullName>
    </submittedName>
</protein>
<dbReference type="PANTHER" id="PTHR43464:SF19">
    <property type="entry name" value="UBIQUINONE BIOSYNTHESIS O-METHYLTRANSFERASE, MITOCHONDRIAL"/>
    <property type="match status" value="1"/>
</dbReference>
<dbReference type="PANTHER" id="PTHR43464">
    <property type="entry name" value="METHYLTRANSFERASE"/>
    <property type="match status" value="1"/>
</dbReference>
<gene>
    <name evidence="6" type="ORF">OG442_00935</name>
</gene>
<keyword evidence="2" id="KW-0808">Transferase</keyword>
<evidence type="ECO:0000259" key="5">
    <source>
        <dbReference type="Pfam" id="PF13649"/>
    </source>
</evidence>
<feature type="region of interest" description="Disordered" evidence="4">
    <location>
        <begin position="1"/>
        <end position="30"/>
    </location>
</feature>
<proteinExistence type="predicted"/>
<feature type="domain" description="Methyltransferase" evidence="5">
    <location>
        <begin position="62"/>
        <end position="157"/>
    </location>
</feature>
<dbReference type="Pfam" id="PF13649">
    <property type="entry name" value="Methyltransf_25"/>
    <property type="match status" value="1"/>
</dbReference>
<feature type="compositionally biased region" description="Basic and acidic residues" evidence="4">
    <location>
        <begin position="207"/>
        <end position="224"/>
    </location>
</feature>
<feature type="compositionally biased region" description="Polar residues" evidence="4">
    <location>
        <begin position="1"/>
        <end position="11"/>
    </location>
</feature>
<dbReference type="SUPFAM" id="SSF53335">
    <property type="entry name" value="S-adenosyl-L-methionine-dependent methyltransferases"/>
    <property type="match status" value="1"/>
</dbReference>
<keyword evidence="7" id="KW-1185">Reference proteome</keyword>
<feature type="compositionally biased region" description="Low complexity" evidence="4">
    <location>
        <begin position="12"/>
        <end position="27"/>
    </location>
</feature>
<dbReference type="RefSeq" id="WP_329073801.1">
    <property type="nucleotide sequence ID" value="NZ_CP109389.1"/>
</dbReference>
<sequence length="231" mass="24713">MTNGHTSTDSVTQETGGTSETDGGTTEEFWDSRYGESGRVWSGNPNTVLVREVAGTRPGRALDLGCGEGADAIWLAAQGWRVTASDISGVALDKARRHAAEAAGGVADRIDWQRHDLGVSFPAGTFDLVSTHFLHTPGDMPREEILRAAAAAVAPGGVLLIVGHAGLPSWEPLPHPEVHLPTPDEVVASLRLPDGEWEVLLSEEHERIQTRPDGRPGTRTDNAVKVRRRAV</sequence>
<evidence type="ECO:0000256" key="2">
    <source>
        <dbReference type="ARBA" id="ARBA00022679"/>
    </source>
</evidence>
<dbReference type="GO" id="GO:0008168">
    <property type="term" value="F:methyltransferase activity"/>
    <property type="evidence" value="ECO:0007669"/>
    <property type="project" value="UniProtKB-KW"/>
</dbReference>
<evidence type="ECO:0000313" key="7">
    <source>
        <dbReference type="Proteomes" id="UP001432209"/>
    </source>
</evidence>
<accession>A0ABZ1ZYM5</accession>
<dbReference type="CDD" id="cd02440">
    <property type="entry name" value="AdoMet_MTases"/>
    <property type="match status" value="1"/>
</dbReference>
<dbReference type="EMBL" id="CP109495">
    <property type="protein sequence ID" value="WUX50239.1"/>
    <property type="molecule type" value="Genomic_DNA"/>
</dbReference>
<dbReference type="Proteomes" id="UP001432209">
    <property type="component" value="Chromosome"/>
</dbReference>
<feature type="region of interest" description="Disordered" evidence="4">
    <location>
        <begin position="207"/>
        <end position="231"/>
    </location>
</feature>